<feature type="domain" description="BioF2-like acetyltransferase" evidence="1">
    <location>
        <begin position="166"/>
        <end position="299"/>
    </location>
</feature>
<dbReference type="SUPFAM" id="SSF55729">
    <property type="entry name" value="Acyl-CoA N-acyltransferases (Nat)"/>
    <property type="match status" value="1"/>
</dbReference>
<protein>
    <submittedName>
        <fullName evidence="2">FemAB-related protein (PEP-CTERM system-associated)</fullName>
    </submittedName>
</protein>
<dbReference type="InterPro" id="IPR016181">
    <property type="entry name" value="Acyl_CoA_acyltransferase"/>
</dbReference>
<dbReference type="InterPro" id="IPR038740">
    <property type="entry name" value="BioF2-like_GNAT_dom"/>
</dbReference>
<dbReference type="Pfam" id="PF13480">
    <property type="entry name" value="Acetyltransf_6"/>
    <property type="match status" value="1"/>
</dbReference>
<dbReference type="InterPro" id="IPR017469">
    <property type="entry name" value="PEP-CTERM_FemAB-rel"/>
</dbReference>
<gene>
    <name evidence="2" type="ORF">FHS49_003420</name>
</gene>
<name>A0A7W9EFM0_9SPHN</name>
<accession>A0A7W9EFM0</accession>
<dbReference type="AlphaFoldDB" id="A0A7W9EFM0"/>
<proteinExistence type="predicted"/>
<dbReference type="Gene3D" id="3.40.630.30">
    <property type="match status" value="1"/>
</dbReference>
<dbReference type="NCBIfam" id="TIGR03019">
    <property type="entry name" value="pepcterm_femAB"/>
    <property type="match status" value="1"/>
</dbReference>
<reference evidence="2 3" key="1">
    <citation type="submission" date="2020-08" db="EMBL/GenBank/DDBJ databases">
        <title>Genomic Encyclopedia of Type Strains, Phase IV (KMG-IV): sequencing the most valuable type-strain genomes for metagenomic binning, comparative biology and taxonomic classification.</title>
        <authorList>
            <person name="Goeker M."/>
        </authorList>
    </citation>
    <scope>NUCLEOTIDE SEQUENCE [LARGE SCALE GENOMIC DNA]</scope>
    <source>
        <strain evidence="2 3">DSM 25079</strain>
    </source>
</reference>
<evidence type="ECO:0000313" key="2">
    <source>
        <dbReference type="EMBL" id="MBB5687392.1"/>
    </source>
</evidence>
<dbReference type="PANTHER" id="PTHR36174:SF1">
    <property type="entry name" value="LIPID II:GLYCINE GLYCYLTRANSFERASE"/>
    <property type="match status" value="1"/>
</dbReference>
<dbReference type="PANTHER" id="PTHR36174">
    <property type="entry name" value="LIPID II:GLYCINE GLYCYLTRANSFERASE"/>
    <property type="match status" value="1"/>
</dbReference>
<dbReference type="EMBL" id="JACIJC010000005">
    <property type="protein sequence ID" value="MBB5687392.1"/>
    <property type="molecule type" value="Genomic_DNA"/>
</dbReference>
<evidence type="ECO:0000259" key="1">
    <source>
        <dbReference type="Pfam" id="PF13480"/>
    </source>
</evidence>
<dbReference type="Proteomes" id="UP000549617">
    <property type="component" value="Unassembled WGS sequence"/>
</dbReference>
<evidence type="ECO:0000313" key="3">
    <source>
        <dbReference type="Proteomes" id="UP000549617"/>
    </source>
</evidence>
<comment type="caution">
    <text evidence="2">The sequence shown here is derived from an EMBL/GenBank/DDBJ whole genome shotgun (WGS) entry which is preliminary data.</text>
</comment>
<dbReference type="RefSeq" id="WP_184020808.1">
    <property type="nucleotide sequence ID" value="NZ_JACIJC010000005.1"/>
</dbReference>
<organism evidence="2 3">
    <name type="scientific">Sphingobium boeckii</name>
    <dbReference type="NCBI Taxonomy" id="1082345"/>
    <lineage>
        <taxon>Bacteria</taxon>
        <taxon>Pseudomonadati</taxon>
        <taxon>Pseudomonadota</taxon>
        <taxon>Alphaproteobacteria</taxon>
        <taxon>Sphingomonadales</taxon>
        <taxon>Sphingomonadaceae</taxon>
        <taxon>Sphingobium</taxon>
    </lineage>
</organism>
<dbReference type="InterPro" id="IPR050644">
    <property type="entry name" value="PG_Glycine_Bridge_Synth"/>
</dbReference>
<sequence>MNAPLRHPLVDIARADLDDVKTRARIDAFVRAHDSATPFHLTAWSKAVAAGCRQTAHYLVAKRANGAIAGLVPLTQIRSRLFGHALVSSGFAVGGGILADDDAVAAQLADAAWALGDKLHCSTVELRGGEVADPRWQNTHGVHAGFSRALAADDAAELLAIPRKQRAEVRRALAFDLTVEIGTTQGDRDAHHAVYAQSVRNLGTPVFPRALFDEMLDAFAAEADILTVFKQGKPVASVLSLYFNGAVMPYWGGGTADARTWRANDLMYYALMNHARARGCTRFDFGRSKIGSGAYTFKKNWGFDPQPLRYAVRTADGAAPREINPLHPQYRLRIALWRRLPLWIANRLGPPIARGLG</sequence>
<keyword evidence="3" id="KW-1185">Reference proteome</keyword>